<dbReference type="PANTHER" id="PTHR14221:SF0">
    <property type="entry name" value="WD REPEAT-CONTAINING PROTEIN 44"/>
    <property type="match status" value="1"/>
</dbReference>
<dbReference type="InterPro" id="IPR040324">
    <property type="entry name" value="WDR44/Dgr2"/>
</dbReference>
<feature type="region of interest" description="Disordered" evidence="3">
    <location>
        <begin position="812"/>
        <end position="832"/>
    </location>
</feature>
<dbReference type="Gene3D" id="2.130.10.10">
    <property type="entry name" value="YVTN repeat-like/Quinoprotein amine dehydrogenase"/>
    <property type="match status" value="1"/>
</dbReference>
<organism evidence="4 5">
    <name type="scientific">Perkinsus olseni</name>
    <name type="common">Perkinsus atlanticus</name>
    <dbReference type="NCBI Taxonomy" id="32597"/>
    <lineage>
        <taxon>Eukaryota</taxon>
        <taxon>Sar</taxon>
        <taxon>Alveolata</taxon>
        <taxon>Perkinsozoa</taxon>
        <taxon>Perkinsea</taxon>
        <taxon>Perkinsida</taxon>
        <taxon>Perkinsidae</taxon>
        <taxon>Perkinsus</taxon>
    </lineage>
</organism>
<name>A0A7J6NKA2_PEROL</name>
<dbReference type="OrthoDB" id="1068471at2759"/>
<reference evidence="4 5" key="1">
    <citation type="submission" date="2020-04" db="EMBL/GenBank/DDBJ databases">
        <title>Perkinsus olseni comparative genomics.</title>
        <authorList>
            <person name="Bogema D.R."/>
        </authorList>
    </citation>
    <scope>NUCLEOTIDE SEQUENCE [LARGE SCALE GENOMIC DNA]</scope>
    <source>
        <strain evidence="4">00978-12</strain>
    </source>
</reference>
<keyword evidence="2" id="KW-0677">Repeat</keyword>
<dbReference type="AlphaFoldDB" id="A0A7J6NKA2"/>
<dbReference type="InterPro" id="IPR036322">
    <property type="entry name" value="WD40_repeat_dom_sf"/>
</dbReference>
<comment type="caution">
    <text evidence="4">The sequence shown here is derived from an EMBL/GenBank/DDBJ whole genome shotgun (WGS) entry which is preliminary data.</text>
</comment>
<feature type="region of interest" description="Disordered" evidence="3">
    <location>
        <begin position="631"/>
        <end position="655"/>
    </location>
</feature>
<feature type="compositionally biased region" description="Basic and acidic residues" evidence="3">
    <location>
        <begin position="819"/>
        <end position="829"/>
    </location>
</feature>
<dbReference type="InterPro" id="IPR015943">
    <property type="entry name" value="WD40/YVTN_repeat-like_dom_sf"/>
</dbReference>
<protein>
    <submittedName>
        <fullName evidence="4">WD repeat-containing protein 44</fullName>
    </submittedName>
</protein>
<gene>
    <name evidence="4" type="primary">WDR44_2</name>
    <name evidence="4" type="ORF">FOZ60_008522</name>
</gene>
<dbReference type="EMBL" id="JABANP010000340">
    <property type="protein sequence ID" value="KAF4683887.1"/>
    <property type="molecule type" value="Genomic_DNA"/>
</dbReference>
<evidence type="ECO:0000256" key="1">
    <source>
        <dbReference type="ARBA" id="ARBA00022574"/>
    </source>
</evidence>
<evidence type="ECO:0000256" key="3">
    <source>
        <dbReference type="SAM" id="MobiDB-lite"/>
    </source>
</evidence>
<feature type="region of interest" description="Disordered" evidence="3">
    <location>
        <begin position="297"/>
        <end position="325"/>
    </location>
</feature>
<dbReference type="SUPFAM" id="SSF50978">
    <property type="entry name" value="WD40 repeat-like"/>
    <property type="match status" value="1"/>
</dbReference>
<proteinExistence type="predicted"/>
<evidence type="ECO:0000313" key="5">
    <source>
        <dbReference type="Proteomes" id="UP000541610"/>
    </source>
</evidence>
<dbReference type="SMART" id="SM00320">
    <property type="entry name" value="WD40"/>
    <property type="match status" value="5"/>
</dbReference>
<accession>A0A7J6NKA2</accession>
<dbReference type="Proteomes" id="UP000541610">
    <property type="component" value="Unassembled WGS sequence"/>
</dbReference>
<feature type="region of interest" description="Disordered" evidence="3">
    <location>
        <begin position="246"/>
        <end position="266"/>
    </location>
</feature>
<evidence type="ECO:0000256" key="2">
    <source>
        <dbReference type="ARBA" id="ARBA00022737"/>
    </source>
</evidence>
<dbReference type="InterPro" id="IPR001680">
    <property type="entry name" value="WD40_rpt"/>
</dbReference>
<evidence type="ECO:0000313" key="4">
    <source>
        <dbReference type="EMBL" id="KAF4683887.1"/>
    </source>
</evidence>
<feature type="region of interest" description="Disordered" evidence="3">
    <location>
        <begin position="75"/>
        <end position="172"/>
    </location>
</feature>
<dbReference type="PANTHER" id="PTHR14221">
    <property type="entry name" value="WD REPEAT DOMAIN 44"/>
    <property type="match status" value="1"/>
</dbReference>
<sequence>MQMSMHKIPIGGGGGTTGLLTSSSSSTSIALQKYYAHDTPESLKAARKTVLDAVKAMDKKFSVSWDDAAKSNLPNAVKDITNGHDDNTSDDTDNAIIDNDHDTSSSSSIPFGTLSGDDVDDTTTRRRRRKDSNDGLIGLSKRMKKRNNHTATTTTNTRGMLPRTPSSPPKWLFRNRRFLGRGYHNEDAVDKDDELHDDDGGGRVSRPHHHHASSSNKAYLIPRLGVLPPGQLRRASSVGMVIPPNANSTTSSRSIHHSLNNTPSKSIDNDITAININKNEDDDGIVDNCDAMPINGDGGGGCSTEQSKGIRSSSSSSSKKKDNTYITTTPTITGLHIRGRVKHLLTRLHRTRGEDDINQLQQYDDDEGEKHHELMMMNEYPCCWTEVCGSTGGNNDNNTTPRSIPLVTSVPNNPNTHCILLLGEMYLPPLTSSSSSTTSDGPGGFIATQIAVDKSTGDIAVGTSNGMIFVWIRDHDASHSRSPTLQLKGHIDSITSLHYSSSIPSYYHSYPTTTTILVSSSLDGSTVIWTPRKAASLQKGYTHHTTTRTNDDDDDAVVCDTKPLAVIRHFKPITGPLGIEGTGINIPTYASTVLPTNDNGLRTPLLFVACADGAVEIYELAMDRASLQSPDYINNHDDDDDDADGDGGGSINGSYYPKRTHTVRIEGMATAVALSPDGLRLAVGSAVGTVTMFLLKTLRLDGVIDCRNRYGKLKGGRKITGMQWQKDSQRLLVTACDSRVRVIHLRDLSRRTKMKSTSIYTNDNLMLQSRYSYYEGRVLAASEKGYICIWKLDYTKESTNDKPEVCDILLRSRGNNNNNKDDNNNRKSVDNPAVLSDTFSSSSSSFRCMVITVFICQ</sequence>
<keyword evidence="1" id="KW-0853">WD repeat</keyword>
<feature type="region of interest" description="Disordered" evidence="3">
    <location>
        <begin position="189"/>
        <end position="217"/>
    </location>
</feature>